<dbReference type="Proteomes" id="UP001235939">
    <property type="component" value="Chromosome 12"/>
</dbReference>
<sequence>MPLTEHHVMPSEEELTVQEINVSGPMLVAASLHMGKYCDEYSKEFMLCRNENNDPRKCLKEGRDVTKCGIEFFQMVKESCAESMENFARCVGKSYRKPRIFKCHEAQEAFSQCMLEKLNIEKPGIGYFSLPRKHHTERPKPAPPILKRYPENPIPDLPEDFPKAELPDCVVANLQQYIGLLLLSYLHSITLSHTYLYCLIQVNYIDFLEVDKDVQVAGEQSIEEIVKEKSFAIRIQADILFSCRFNEVRWKDGLNRWFLDCYDLATVFRKYDVQNENGLEIKRHVEQLKPRAVDPINEDKDTNECLTQIENCEVLKCHLSSKIAG</sequence>
<evidence type="ECO:0000256" key="2">
    <source>
        <dbReference type="ARBA" id="ARBA00004173"/>
    </source>
</evidence>
<name>A0ABY6L383_9ARAC</name>
<keyword evidence="6" id="KW-0677">Repeat</keyword>
<evidence type="ECO:0000256" key="8">
    <source>
        <dbReference type="ARBA" id="ARBA00023128"/>
    </source>
</evidence>
<evidence type="ECO:0000313" key="11">
    <source>
        <dbReference type="Proteomes" id="UP001235939"/>
    </source>
</evidence>
<evidence type="ECO:0000256" key="5">
    <source>
        <dbReference type="ARBA" id="ARBA00022660"/>
    </source>
</evidence>
<dbReference type="PANTHER" id="PTHR13344:SF0">
    <property type="entry name" value="NADH DEHYDROGENASE [UBIQUINONE] 1 ALPHA SUBCOMPLEX SUBUNIT 8"/>
    <property type="match status" value="1"/>
</dbReference>
<comment type="subcellular location">
    <subcellularLocation>
        <location evidence="2">Mitochondrion</location>
    </subcellularLocation>
</comment>
<evidence type="ECO:0000256" key="1">
    <source>
        <dbReference type="ARBA" id="ARBA00003195"/>
    </source>
</evidence>
<organism evidence="10 11">
    <name type="scientific">Cordylochernes scorpioides</name>
    <dbReference type="NCBI Taxonomy" id="51811"/>
    <lineage>
        <taxon>Eukaryota</taxon>
        <taxon>Metazoa</taxon>
        <taxon>Ecdysozoa</taxon>
        <taxon>Arthropoda</taxon>
        <taxon>Chelicerata</taxon>
        <taxon>Arachnida</taxon>
        <taxon>Pseudoscorpiones</taxon>
        <taxon>Cheliferoidea</taxon>
        <taxon>Chernetidae</taxon>
        <taxon>Cordylochernes</taxon>
    </lineage>
</organism>
<evidence type="ECO:0000256" key="4">
    <source>
        <dbReference type="ARBA" id="ARBA00022448"/>
    </source>
</evidence>
<evidence type="ECO:0000256" key="3">
    <source>
        <dbReference type="ARBA" id="ARBA00010705"/>
    </source>
</evidence>
<reference evidence="10 11" key="1">
    <citation type="submission" date="2022-01" db="EMBL/GenBank/DDBJ databases">
        <title>A chromosomal length assembly of Cordylochernes scorpioides.</title>
        <authorList>
            <person name="Zeh D."/>
            <person name="Zeh J."/>
        </authorList>
    </citation>
    <scope>NUCLEOTIDE SEQUENCE [LARGE SCALE GENOMIC DNA]</scope>
    <source>
        <strain evidence="10">IN4F17</strain>
        <tissue evidence="10">Whole Body</tissue>
    </source>
</reference>
<evidence type="ECO:0000256" key="6">
    <source>
        <dbReference type="ARBA" id="ARBA00022737"/>
    </source>
</evidence>
<keyword evidence="11" id="KW-1185">Reference proteome</keyword>
<protein>
    <submittedName>
        <fullName evidence="10">NDUFA8</fullName>
    </submittedName>
</protein>
<evidence type="ECO:0000313" key="10">
    <source>
        <dbReference type="EMBL" id="UYV75319.1"/>
    </source>
</evidence>
<dbReference type="PROSITE" id="PS51808">
    <property type="entry name" value="CHCH"/>
    <property type="match status" value="1"/>
</dbReference>
<keyword evidence="4" id="KW-0813">Transport</keyword>
<dbReference type="PANTHER" id="PTHR13344">
    <property type="entry name" value="NADH-UBIQUINONE OXIDOREDUCTASE"/>
    <property type="match status" value="1"/>
</dbReference>
<dbReference type="EMBL" id="CP092874">
    <property type="protein sequence ID" value="UYV75319.1"/>
    <property type="molecule type" value="Genomic_DNA"/>
</dbReference>
<proteinExistence type="inferred from homology"/>
<evidence type="ECO:0000256" key="9">
    <source>
        <dbReference type="ARBA" id="ARBA00023157"/>
    </source>
</evidence>
<dbReference type="InterPro" id="IPR016680">
    <property type="entry name" value="NDUFA8"/>
</dbReference>
<keyword evidence="5" id="KW-0679">Respiratory chain</keyword>
<gene>
    <name evidence="10" type="ORF">LAZ67_12003484</name>
</gene>
<keyword evidence="9" id="KW-1015">Disulfide bond</keyword>
<accession>A0ABY6L383</accession>
<keyword evidence="7" id="KW-0249">Electron transport</keyword>
<evidence type="ECO:0000256" key="7">
    <source>
        <dbReference type="ARBA" id="ARBA00022982"/>
    </source>
</evidence>
<comment type="similarity">
    <text evidence="3">Belongs to the complex I NDUFA8 subunit family.</text>
</comment>
<keyword evidence="8" id="KW-0496">Mitochondrion</keyword>
<comment type="function">
    <text evidence="1">Accessory subunit of the mitochondrial membrane respiratory chain NADH dehydrogenase (Complex I), that is believed not to be involved in catalysis. Complex I functions in the transfer of electrons from NADH to the respiratory chain. The immediate electron acceptor for the enzyme is believed to be ubiquinone.</text>
</comment>